<dbReference type="InterPro" id="IPR044861">
    <property type="entry name" value="IPNS-like_FE2OG_OXY"/>
</dbReference>
<dbReference type="InterPro" id="IPR005123">
    <property type="entry name" value="Oxoglu/Fe-dep_dioxygenase_dom"/>
</dbReference>
<keyword evidence="2 5" id="KW-0479">Metal-binding</keyword>
<keyword evidence="9" id="KW-1185">Reference proteome</keyword>
<comment type="similarity">
    <text evidence="1 5">Belongs to the iron/ascorbate-dependent oxidoreductase family.</text>
</comment>
<dbReference type="FunFam" id="2.60.120.330:FF:000079">
    <property type="entry name" value="Protein SRG1"/>
    <property type="match status" value="1"/>
</dbReference>
<dbReference type="Pfam" id="PF14226">
    <property type="entry name" value="DIOX_N"/>
    <property type="match status" value="1"/>
</dbReference>
<dbReference type="InterPro" id="IPR027443">
    <property type="entry name" value="IPNS-like_sf"/>
</dbReference>
<sequence length="446" mass="49617">MRDGLGNLGTRSRNQSVEDKSGIGERDTGMDSNSEGKKGLQYRQVRLPPHAIKAEQAASSSHHLETLIPVQLTFAMDDLRQWPEPVVPVQSLSDGGLTSIPEKYVKPPSDRPSLEANLDPGLTMPVVDLRGIYDGLVDSRAAMVAIWDACKEWGFFQLINHGVRPDLVEEMKGVWREFFRRPLDEKQGYANSPATYEGYGSRVGVEKGAVLDWGDYYFLHLHPRSIKSHDRHWPARPSTLRKVTEEYGGEVFKLCGALLRVLSMGLGLDEEYLRRAFGGDGTASCVRVNLYPKCPQPELTLGLSPHSDPGGLTVLLADDHVEGLQVRKDGAWLTVRPVPGAFIVNVGDQIEVICFQSPTTICMHDVISNGIYKSVAHRVIANSKDERLSIAFFYNPEGDVAIGPARELLTPQLPPLYPCITFNEYRMYVRKRGPSGKSQMKSLKLY</sequence>
<evidence type="ECO:0000313" key="8">
    <source>
        <dbReference type="EMBL" id="THU65980.1"/>
    </source>
</evidence>
<evidence type="ECO:0000256" key="1">
    <source>
        <dbReference type="ARBA" id="ARBA00008056"/>
    </source>
</evidence>
<dbReference type="PROSITE" id="PS51471">
    <property type="entry name" value="FE2OG_OXY"/>
    <property type="match status" value="1"/>
</dbReference>
<dbReference type="Gene3D" id="2.60.120.330">
    <property type="entry name" value="B-lactam Antibiotic, Isopenicillin N Synthase, Chain"/>
    <property type="match status" value="1"/>
</dbReference>
<feature type="compositionally biased region" description="Basic and acidic residues" evidence="6">
    <location>
        <begin position="16"/>
        <end position="37"/>
    </location>
</feature>
<dbReference type="Pfam" id="PF03171">
    <property type="entry name" value="2OG-FeII_Oxy"/>
    <property type="match status" value="1"/>
</dbReference>
<dbReference type="GO" id="GO:0016491">
    <property type="term" value="F:oxidoreductase activity"/>
    <property type="evidence" value="ECO:0007669"/>
    <property type="project" value="UniProtKB-KW"/>
</dbReference>
<name>A0A4S8JUW7_MUSBA</name>
<proteinExistence type="inferred from homology"/>
<accession>A0A4S8JUW7</accession>
<evidence type="ECO:0000256" key="3">
    <source>
        <dbReference type="ARBA" id="ARBA00023002"/>
    </source>
</evidence>
<comment type="caution">
    <text evidence="8">The sequence shown here is derived from an EMBL/GenBank/DDBJ whole genome shotgun (WGS) entry which is preliminary data.</text>
</comment>
<evidence type="ECO:0000259" key="7">
    <source>
        <dbReference type="PROSITE" id="PS51471"/>
    </source>
</evidence>
<dbReference type="GO" id="GO:0046872">
    <property type="term" value="F:metal ion binding"/>
    <property type="evidence" value="ECO:0007669"/>
    <property type="project" value="UniProtKB-KW"/>
</dbReference>
<organism evidence="8 9">
    <name type="scientific">Musa balbisiana</name>
    <name type="common">Banana</name>
    <dbReference type="NCBI Taxonomy" id="52838"/>
    <lineage>
        <taxon>Eukaryota</taxon>
        <taxon>Viridiplantae</taxon>
        <taxon>Streptophyta</taxon>
        <taxon>Embryophyta</taxon>
        <taxon>Tracheophyta</taxon>
        <taxon>Spermatophyta</taxon>
        <taxon>Magnoliopsida</taxon>
        <taxon>Liliopsida</taxon>
        <taxon>Zingiberales</taxon>
        <taxon>Musaceae</taxon>
        <taxon>Musa</taxon>
    </lineage>
</organism>
<dbReference type="SUPFAM" id="SSF51197">
    <property type="entry name" value="Clavaminate synthase-like"/>
    <property type="match status" value="1"/>
</dbReference>
<protein>
    <recommendedName>
        <fullName evidence="7">Fe2OG dioxygenase domain-containing protein</fullName>
    </recommendedName>
</protein>
<keyword evidence="3 5" id="KW-0560">Oxidoreductase</keyword>
<gene>
    <name evidence="8" type="ORF">C4D60_Mb05t09370</name>
</gene>
<dbReference type="Proteomes" id="UP000317650">
    <property type="component" value="Chromosome 5"/>
</dbReference>
<evidence type="ECO:0000256" key="6">
    <source>
        <dbReference type="SAM" id="MobiDB-lite"/>
    </source>
</evidence>
<evidence type="ECO:0000256" key="4">
    <source>
        <dbReference type="ARBA" id="ARBA00023004"/>
    </source>
</evidence>
<dbReference type="InterPro" id="IPR026992">
    <property type="entry name" value="DIOX_N"/>
</dbReference>
<dbReference type="STRING" id="52838.A0A4S8JUW7"/>
<reference evidence="8 9" key="1">
    <citation type="journal article" date="2019" name="Nat. Plants">
        <title>Genome sequencing of Musa balbisiana reveals subgenome evolution and function divergence in polyploid bananas.</title>
        <authorList>
            <person name="Yao X."/>
        </authorList>
    </citation>
    <scope>NUCLEOTIDE SEQUENCE [LARGE SCALE GENOMIC DNA]</scope>
    <source>
        <strain evidence="9">cv. DH-PKW</strain>
        <tissue evidence="8">Leaves</tissue>
    </source>
</reference>
<keyword evidence="4 5" id="KW-0408">Iron</keyword>
<dbReference type="AlphaFoldDB" id="A0A4S8JUW7"/>
<feature type="domain" description="Fe2OG dioxygenase" evidence="7">
    <location>
        <begin position="282"/>
        <end position="396"/>
    </location>
</feature>
<evidence type="ECO:0000256" key="2">
    <source>
        <dbReference type="ARBA" id="ARBA00022723"/>
    </source>
</evidence>
<evidence type="ECO:0000313" key="9">
    <source>
        <dbReference type="Proteomes" id="UP000317650"/>
    </source>
</evidence>
<dbReference type="InterPro" id="IPR050295">
    <property type="entry name" value="Plant_2OG-oxidoreductases"/>
</dbReference>
<feature type="region of interest" description="Disordered" evidence="6">
    <location>
        <begin position="1"/>
        <end position="37"/>
    </location>
</feature>
<dbReference type="EMBL" id="PYDT01000003">
    <property type="protein sequence ID" value="THU65980.1"/>
    <property type="molecule type" value="Genomic_DNA"/>
</dbReference>
<evidence type="ECO:0000256" key="5">
    <source>
        <dbReference type="RuleBase" id="RU003682"/>
    </source>
</evidence>
<dbReference type="PANTHER" id="PTHR47991">
    <property type="entry name" value="OXOGLUTARATE/IRON-DEPENDENT DIOXYGENASE"/>
    <property type="match status" value="1"/>
</dbReference>